<dbReference type="Proteomes" id="UP000499080">
    <property type="component" value="Unassembled WGS sequence"/>
</dbReference>
<keyword evidence="1" id="KW-0812">Transmembrane</keyword>
<name>A0A4Y2PLN1_ARAVE</name>
<protein>
    <submittedName>
        <fullName evidence="3">Uncharacterized protein</fullName>
    </submittedName>
</protein>
<evidence type="ECO:0000256" key="1">
    <source>
        <dbReference type="SAM" id="Phobius"/>
    </source>
</evidence>
<evidence type="ECO:0000313" key="2">
    <source>
        <dbReference type="EMBL" id="GBN52856.1"/>
    </source>
</evidence>
<dbReference type="EMBL" id="BGPR01294469">
    <property type="protein sequence ID" value="GBN52878.1"/>
    <property type="molecule type" value="Genomic_DNA"/>
</dbReference>
<keyword evidence="1" id="KW-1133">Transmembrane helix</keyword>
<comment type="caution">
    <text evidence="3">The sequence shown here is derived from an EMBL/GenBank/DDBJ whole genome shotgun (WGS) entry which is preliminary data.</text>
</comment>
<organism evidence="3 6">
    <name type="scientific">Araneus ventricosus</name>
    <name type="common">Orbweaver spider</name>
    <name type="synonym">Epeira ventricosa</name>
    <dbReference type="NCBI Taxonomy" id="182803"/>
    <lineage>
        <taxon>Eukaryota</taxon>
        <taxon>Metazoa</taxon>
        <taxon>Ecdysozoa</taxon>
        <taxon>Arthropoda</taxon>
        <taxon>Chelicerata</taxon>
        <taxon>Arachnida</taxon>
        <taxon>Araneae</taxon>
        <taxon>Araneomorphae</taxon>
        <taxon>Entelegynae</taxon>
        <taxon>Araneoidea</taxon>
        <taxon>Araneidae</taxon>
        <taxon>Araneus</taxon>
    </lineage>
</organism>
<proteinExistence type="predicted"/>
<evidence type="ECO:0000313" key="3">
    <source>
        <dbReference type="EMBL" id="GBN52878.1"/>
    </source>
</evidence>
<reference evidence="3 6" key="1">
    <citation type="journal article" date="2019" name="Sci. Rep.">
        <title>Orb-weaving spider Araneus ventricosus genome elucidates the spidroin gene catalogue.</title>
        <authorList>
            <person name="Kono N."/>
            <person name="Nakamura H."/>
            <person name="Ohtoshi R."/>
            <person name="Moran D.A.P."/>
            <person name="Shinohara A."/>
            <person name="Yoshida Y."/>
            <person name="Fujiwara M."/>
            <person name="Mori M."/>
            <person name="Tomita M."/>
            <person name="Arakawa K."/>
        </authorList>
    </citation>
    <scope>NUCLEOTIDE SEQUENCE [LARGE SCALE GENOMIC DNA]</scope>
</reference>
<dbReference type="EMBL" id="BGPR01294476">
    <property type="protein sequence ID" value="GBN52892.1"/>
    <property type="molecule type" value="Genomic_DNA"/>
</dbReference>
<keyword evidence="1" id="KW-0472">Membrane</keyword>
<dbReference type="EMBL" id="BGPR01294504">
    <property type="protein sequence ID" value="GBN52954.1"/>
    <property type="molecule type" value="Genomic_DNA"/>
</dbReference>
<evidence type="ECO:0000313" key="5">
    <source>
        <dbReference type="EMBL" id="GBN52954.1"/>
    </source>
</evidence>
<accession>A0A4Y2PLN1</accession>
<sequence length="99" mass="11225">MLLVLFLENNGMEINQTIYGSQIPFAVGKTDSQSGTDHPFSSRYFLDAGNKRDIKLNLRQLPRIFIPLFVSFLEVFLQNFFPFPFLVIALCSALNAGIH</sequence>
<dbReference type="AlphaFoldDB" id="A0A4Y2PLN1"/>
<evidence type="ECO:0000313" key="6">
    <source>
        <dbReference type="Proteomes" id="UP000499080"/>
    </source>
</evidence>
<evidence type="ECO:0000313" key="4">
    <source>
        <dbReference type="EMBL" id="GBN52892.1"/>
    </source>
</evidence>
<gene>
    <name evidence="2" type="ORF">AVEN_226814_1</name>
    <name evidence="3" type="ORF">AVEN_260413_1</name>
    <name evidence="5" type="ORF">AVEN_75327_1</name>
    <name evidence="4" type="ORF">AVEN_8839_1</name>
</gene>
<dbReference type="EMBL" id="BGPR01294457">
    <property type="protein sequence ID" value="GBN52856.1"/>
    <property type="molecule type" value="Genomic_DNA"/>
</dbReference>
<keyword evidence="6" id="KW-1185">Reference proteome</keyword>
<feature type="transmembrane region" description="Helical" evidence="1">
    <location>
        <begin position="80"/>
        <end position="98"/>
    </location>
</feature>